<dbReference type="InterPro" id="IPR026337">
    <property type="entry name" value="AKG_HExxH"/>
</dbReference>
<sequence>MRPHHHLSGEALALLASGGSDGPTLRELASAQRSKQALLLWGVDRLARTVEHPEAPAAARALDLLRTLQRLHPAAARYVMANPAVSAWSMTELRLLRAQDAGARPGQLAALAAAAAIRARWTCVVEVPTFDGRVVLPTLGSTATAVPDQVARVTVGGEAAHVEVGDQRIRITAAPAEGSGWLPMRTTHVGAPGEDITFLIDDLHPSRMPGEILADRLSEKDIARWTTRLDDGWALLNAHHPSRTTEVRALTGTLTPLVPPESVGIRSASSRETFGCVAMSIPPDGRATALTFVHEIQHTKLCAILDIVRLTGPDRGRRFYAPWRDDPRPSDGLLQGSYAFLGVSGFWRRQRLIDRGTAADTAHTEFARWRDAAELVCTTLLEGGDLNEQGRSFVTVMLRILESWARDEVPAGAVAAARRSAEEHLREWKIRHGG</sequence>
<dbReference type="EMBL" id="BAAAUV010000033">
    <property type="protein sequence ID" value="GAA3237716.1"/>
    <property type="molecule type" value="Genomic_DNA"/>
</dbReference>
<evidence type="ECO:0000313" key="1">
    <source>
        <dbReference type="EMBL" id="GAA3237716.1"/>
    </source>
</evidence>
<evidence type="ECO:0000313" key="2">
    <source>
        <dbReference type="Proteomes" id="UP001501237"/>
    </source>
</evidence>
<accession>A0ABP6QPP4</accession>
<keyword evidence="2" id="KW-1185">Reference proteome</keyword>
<protein>
    <submittedName>
        <fullName evidence="1">HEXXH motif domain-containing protein</fullName>
    </submittedName>
</protein>
<name>A0ABP6QPP4_9ACTN</name>
<gene>
    <name evidence="1" type="ORF">GCM10010468_72800</name>
</gene>
<reference evidence="2" key="1">
    <citation type="journal article" date="2019" name="Int. J. Syst. Evol. Microbiol.">
        <title>The Global Catalogue of Microorganisms (GCM) 10K type strain sequencing project: providing services to taxonomists for standard genome sequencing and annotation.</title>
        <authorList>
            <consortium name="The Broad Institute Genomics Platform"/>
            <consortium name="The Broad Institute Genome Sequencing Center for Infectious Disease"/>
            <person name="Wu L."/>
            <person name="Ma J."/>
        </authorList>
    </citation>
    <scope>NUCLEOTIDE SEQUENCE [LARGE SCALE GENOMIC DNA]</scope>
    <source>
        <strain evidence="2">JCM 9377</strain>
    </source>
</reference>
<dbReference type="Proteomes" id="UP001501237">
    <property type="component" value="Unassembled WGS sequence"/>
</dbReference>
<dbReference type="NCBIfam" id="TIGR04267">
    <property type="entry name" value="mod_HExxH"/>
    <property type="match status" value="1"/>
</dbReference>
<organism evidence="1 2">
    <name type="scientific">Actinocorallia longicatena</name>
    <dbReference type="NCBI Taxonomy" id="111803"/>
    <lineage>
        <taxon>Bacteria</taxon>
        <taxon>Bacillati</taxon>
        <taxon>Actinomycetota</taxon>
        <taxon>Actinomycetes</taxon>
        <taxon>Streptosporangiales</taxon>
        <taxon>Thermomonosporaceae</taxon>
        <taxon>Actinocorallia</taxon>
    </lineage>
</organism>
<dbReference type="RefSeq" id="WP_344837859.1">
    <property type="nucleotide sequence ID" value="NZ_BAAAUV010000033.1"/>
</dbReference>
<proteinExistence type="predicted"/>
<comment type="caution">
    <text evidence="1">The sequence shown here is derived from an EMBL/GenBank/DDBJ whole genome shotgun (WGS) entry which is preliminary data.</text>
</comment>